<gene>
    <name evidence="2" type="ordered locus">Xaut_3662</name>
</gene>
<accession>A7ILJ7</accession>
<proteinExistence type="predicted"/>
<dbReference type="HOGENOM" id="CLU_2319406_0_0_5"/>
<evidence type="ECO:0000313" key="3">
    <source>
        <dbReference type="Proteomes" id="UP000002417"/>
    </source>
</evidence>
<dbReference type="KEGG" id="xau:Xaut_3662"/>
<sequence>MGVMLMRLATPILFALALAGCATGQAPRVQVSLPPVPEDIRACAQRHVPKPSGDKPLTEREVYVLISKLKASETAKSGCLARLISLYEAQAAIVVEALK</sequence>
<evidence type="ECO:0000313" key="2">
    <source>
        <dbReference type="EMBL" id="ABS68890.1"/>
    </source>
</evidence>
<protein>
    <recommendedName>
        <fullName evidence="4">Lipoprotein</fullName>
    </recommendedName>
</protein>
<reference evidence="2 3" key="1">
    <citation type="submission" date="2007-07" db="EMBL/GenBank/DDBJ databases">
        <title>Complete sequence of chromosome of Xanthobacter autotrophicus Py2.</title>
        <authorList>
            <consortium name="US DOE Joint Genome Institute"/>
            <person name="Copeland A."/>
            <person name="Lucas S."/>
            <person name="Lapidus A."/>
            <person name="Barry K."/>
            <person name="Glavina del Rio T."/>
            <person name="Hammon N."/>
            <person name="Israni S."/>
            <person name="Dalin E."/>
            <person name="Tice H."/>
            <person name="Pitluck S."/>
            <person name="Sims D."/>
            <person name="Brettin T."/>
            <person name="Bruce D."/>
            <person name="Detter J.C."/>
            <person name="Han C."/>
            <person name="Tapia R."/>
            <person name="Brainard J."/>
            <person name="Schmutz J."/>
            <person name="Larimer F."/>
            <person name="Land M."/>
            <person name="Hauser L."/>
            <person name="Kyrpides N."/>
            <person name="Kim E."/>
            <person name="Ensigns S.A."/>
            <person name="Richardson P."/>
        </authorList>
    </citation>
    <scope>NUCLEOTIDE SEQUENCE [LARGE SCALE GENOMIC DNA]</scope>
    <source>
        <strain evidence="3">ATCC BAA-1158 / Py2</strain>
    </source>
</reference>
<dbReference type="Proteomes" id="UP000002417">
    <property type="component" value="Chromosome"/>
</dbReference>
<feature type="chain" id="PRO_5002711125" description="Lipoprotein" evidence="1">
    <location>
        <begin position="25"/>
        <end position="99"/>
    </location>
</feature>
<keyword evidence="1" id="KW-0732">Signal</keyword>
<dbReference type="PROSITE" id="PS51257">
    <property type="entry name" value="PROKAR_LIPOPROTEIN"/>
    <property type="match status" value="1"/>
</dbReference>
<feature type="signal peptide" evidence="1">
    <location>
        <begin position="1"/>
        <end position="24"/>
    </location>
</feature>
<dbReference type="AlphaFoldDB" id="A7ILJ7"/>
<evidence type="ECO:0008006" key="4">
    <source>
        <dbReference type="Google" id="ProtNLM"/>
    </source>
</evidence>
<dbReference type="EMBL" id="CP000781">
    <property type="protein sequence ID" value="ABS68890.1"/>
    <property type="molecule type" value="Genomic_DNA"/>
</dbReference>
<name>A7ILJ7_XANP2</name>
<evidence type="ECO:0000256" key="1">
    <source>
        <dbReference type="SAM" id="SignalP"/>
    </source>
</evidence>
<keyword evidence="3" id="KW-1185">Reference proteome</keyword>
<dbReference type="STRING" id="78245.Xaut_3662"/>
<organism evidence="2 3">
    <name type="scientific">Xanthobacter autotrophicus (strain ATCC BAA-1158 / Py2)</name>
    <dbReference type="NCBI Taxonomy" id="78245"/>
    <lineage>
        <taxon>Bacteria</taxon>
        <taxon>Pseudomonadati</taxon>
        <taxon>Pseudomonadota</taxon>
        <taxon>Alphaproteobacteria</taxon>
        <taxon>Hyphomicrobiales</taxon>
        <taxon>Xanthobacteraceae</taxon>
        <taxon>Xanthobacter</taxon>
    </lineage>
</organism>